<dbReference type="RefSeq" id="WP_371239740.1">
    <property type="nucleotide sequence ID" value="NZ_JAHWZY010000019.1"/>
</dbReference>
<reference evidence="1 2" key="1">
    <citation type="journal article" date="2021" name="Res Sq">
        <title>Streptomyces Pimoensis sp. nov., Isolated From the Taklimakan Desert in Xinjiang, China.</title>
        <authorList>
            <person name="Zhang P."/>
            <person name="Luo X."/>
            <person name="Luo X."/>
            <person name="Liu Z."/>
            <person name="Xia Z."/>
            <person name="Wan C."/>
            <person name="zhang L."/>
        </authorList>
    </citation>
    <scope>NUCLEOTIDE SEQUENCE [LARGE SCALE GENOMIC DNA]</scope>
    <source>
        <strain evidence="1 2">TRM75549</strain>
    </source>
</reference>
<organism evidence="1 2">
    <name type="scientific">Streptomyces pimonensis</name>
    <dbReference type="NCBI Taxonomy" id="2860288"/>
    <lineage>
        <taxon>Bacteria</taxon>
        <taxon>Bacillati</taxon>
        <taxon>Actinomycetota</taxon>
        <taxon>Actinomycetes</taxon>
        <taxon>Kitasatosporales</taxon>
        <taxon>Streptomycetaceae</taxon>
        <taxon>Streptomyces</taxon>
    </lineage>
</organism>
<evidence type="ECO:0000313" key="2">
    <source>
        <dbReference type="Proteomes" id="UP001567537"/>
    </source>
</evidence>
<evidence type="ECO:0000313" key="1">
    <source>
        <dbReference type="EMBL" id="MEZ3180810.1"/>
    </source>
</evidence>
<comment type="caution">
    <text evidence="1">The sequence shown here is derived from an EMBL/GenBank/DDBJ whole genome shotgun (WGS) entry which is preliminary data.</text>
</comment>
<sequence length="237" mass="26639">MNGALPDIVVPVRQAPTNEQLRYALRSWSANLPHRHVWIAGYRPPWLTGVHHLPVPQTGTKYANTTAAVRAVCEHPAVSEAFLLCNDDFFIMEPVVGQMPMLHRGPIRDVEATYTARGINGRYVRGMRETRRLLEELGYDEPLSYELHVPMPVTKAGMLRALKAGARLDVLHKRTVYGVINEVGGDRIDDVKVLTRHAFPRGSFLSTLPDTFANGAVGRHIRQAFPRACRYETPRRA</sequence>
<protein>
    <recommendedName>
        <fullName evidence="3">Glycosyltransferase</fullName>
    </recommendedName>
</protein>
<accession>A0ABV4J1L5</accession>
<dbReference type="EMBL" id="JAHWZY010000019">
    <property type="protein sequence ID" value="MEZ3180810.1"/>
    <property type="molecule type" value="Genomic_DNA"/>
</dbReference>
<evidence type="ECO:0008006" key="3">
    <source>
        <dbReference type="Google" id="ProtNLM"/>
    </source>
</evidence>
<gene>
    <name evidence="1" type="ORF">KYY02_19580</name>
</gene>
<proteinExistence type="predicted"/>
<dbReference type="Proteomes" id="UP001567537">
    <property type="component" value="Unassembled WGS sequence"/>
</dbReference>
<name>A0ABV4J1L5_9ACTN</name>
<keyword evidence="2" id="KW-1185">Reference proteome</keyword>